<feature type="region of interest" description="Disordered" evidence="1">
    <location>
        <begin position="161"/>
        <end position="181"/>
    </location>
</feature>
<evidence type="ECO:0000313" key="2">
    <source>
        <dbReference type="EMBL" id="GIG32957.1"/>
    </source>
</evidence>
<evidence type="ECO:0000313" key="5">
    <source>
        <dbReference type="Proteomes" id="UP000618382"/>
    </source>
</evidence>
<dbReference type="SUPFAM" id="SSF48173">
    <property type="entry name" value="Cryptochrome/photolyase FAD-binding domain"/>
    <property type="match status" value="1"/>
</dbReference>
<accession>A0A7Y9FI88</accession>
<comment type="caution">
    <text evidence="3">The sequence shown here is derived from an EMBL/GenBank/DDBJ whole genome shotgun (WGS) entry which is preliminary data.</text>
</comment>
<keyword evidence="3" id="KW-0456">Lyase</keyword>
<dbReference type="Gene3D" id="1.10.579.10">
    <property type="entry name" value="DNA Cyclobutane Dipyrimidine Photolyase, subunit A, domain 3"/>
    <property type="match status" value="1"/>
</dbReference>
<keyword evidence="5" id="KW-1185">Reference proteome</keyword>
<dbReference type="InterPro" id="IPR036134">
    <property type="entry name" value="Crypto/Photolyase_FAD-like_sf"/>
</dbReference>
<proteinExistence type="predicted"/>
<reference evidence="2 5" key="2">
    <citation type="submission" date="2021-01" db="EMBL/GenBank/DDBJ databases">
        <title>Whole genome shotgun sequence of Cellulomonas oligotrophica NBRC 109435.</title>
        <authorList>
            <person name="Komaki H."/>
            <person name="Tamura T."/>
        </authorList>
    </citation>
    <scope>NUCLEOTIDE SEQUENCE [LARGE SCALE GENOMIC DNA]</scope>
    <source>
        <strain evidence="2 5">NBRC 109435</strain>
    </source>
</reference>
<name>A0A7Y9FI88_9CELL</name>
<evidence type="ECO:0000256" key="1">
    <source>
        <dbReference type="SAM" id="MobiDB-lite"/>
    </source>
</evidence>
<evidence type="ECO:0000313" key="4">
    <source>
        <dbReference type="Proteomes" id="UP000577956"/>
    </source>
</evidence>
<gene>
    <name evidence="3" type="ORF">BKA21_003385</name>
    <name evidence="2" type="ORF">Col01nite_21160</name>
</gene>
<organism evidence="3 4">
    <name type="scientific">Cellulomonas oligotrophica</name>
    <dbReference type="NCBI Taxonomy" id="931536"/>
    <lineage>
        <taxon>Bacteria</taxon>
        <taxon>Bacillati</taxon>
        <taxon>Actinomycetota</taxon>
        <taxon>Actinomycetes</taxon>
        <taxon>Micrococcales</taxon>
        <taxon>Cellulomonadaceae</taxon>
        <taxon>Cellulomonas</taxon>
    </lineage>
</organism>
<reference evidence="3 4" key="1">
    <citation type="submission" date="2020-07" db="EMBL/GenBank/DDBJ databases">
        <title>Sequencing the genomes of 1000 actinobacteria strains.</title>
        <authorList>
            <person name="Klenk H.-P."/>
        </authorList>
    </citation>
    <scope>NUCLEOTIDE SEQUENCE [LARGE SCALE GENOMIC DNA]</scope>
    <source>
        <strain evidence="3 4">DSM 24482</strain>
    </source>
</reference>
<dbReference type="Gene3D" id="1.25.40.80">
    <property type="match status" value="1"/>
</dbReference>
<dbReference type="EMBL" id="BONN01000005">
    <property type="protein sequence ID" value="GIG32957.1"/>
    <property type="molecule type" value="Genomic_DNA"/>
</dbReference>
<dbReference type="PANTHER" id="PTHR38657:SF1">
    <property type="entry name" value="SLR1343 PROTEIN"/>
    <property type="match status" value="1"/>
</dbReference>
<dbReference type="Proteomes" id="UP000577956">
    <property type="component" value="Unassembled WGS sequence"/>
</dbReference>
<dbReference type="RefSeq" id="WP_239072896.1">
    <property type="nucleotide sequence ID" value="NZ_BAABFI010000013.1"/>
</dbReference>
<sequence length="497" mass="56568">MTSTPHGLRRRWLFADQLGPHFLDHPDQPVLLVESRAAFRRRRYHRQKAHLVLSALRHRAAELGDQAVVVRADTYGEALAQVDEPLDVCAPTSRGALRLVESRPGLEVLPHRGFVTARDDFERWAGAQRGGLRLEHFYRTARRVHGVLMDGDAPAGGRWNFDHENREPPPRTPRLDVPGPWLPQEDDIDAEVRADLDHWEADGDVTFVGRDGPRRFAVTRAEAVAALDRFVEHRLPTFGRYEDAMLAADPWMSHSMLSAPMNLGLIDPREAIDRAEHAYRTGHAPIASVEGYVRQLLGWRDYVWHVYWHTGPDYRESNALDARTPLPTWFTDLDADAVEARCLRETLAQVRDTGWVHHIPRLMVLGNWALQRGYDPAALTDWFHESFVDGYAWVMAANVIGMSQHADGGFMATKPYASGGAYIKRMSDYCGGCRYRPDVRVGDNACPFTAGYWWFLHRNRDTLSPNHRMAQPLAGLTRLRDRDALVDQEHRRGQEPP</sequence>
<dbReference type="InterPro" id="IPR014729">
    <property type="entry name" value="Rossmann-like_a/b/a_fold"/>
</dbReference>
<dbReference type="AlphaFoldDB" id="A0A7Y9FI88"/>
<dbReference type="Gene3D" id="1.10.10.1710">
    <property type="entry name" value="Deoxyribodipyrimidine photolyase-related"/>
    <property type="match status" value="1"/>
</dbReference>
<dbReference type="Proteomes" id="UP000618382">
    <property type="component" value="Unassembled WGS sequence"/>
</dbReference>
<dbReference type="Pfam" id="PF04244">
    <property type="entry name" value="DPRP"/>
    <property type="match status" value="1"/>
</dbReference>
<dbReference type="PANTHER" id="PTHR38657">
    <property type="entry name" value="SLR1343 PROTEIN"/>
    <property type="match status" value="1"/>
</dbReference>
<protein>
    <submittedName>
        <fullName evidence="2">Deoxyribodipyrimidine photo-lyase</fullName>
    </submittedName>
    <submittedName>
        <fullName evidence="3">Deoxyribodipyrimidine photolyase-related protein</fullName>
    </submittedName>
</protein>
<dbReference type="EMBL" id="JACCBK010000001">
    <property type="protein sequence ID" value="NYD87836.1"/>
    <property type="molecule type" value="Genomic_DNA"/>
</dbReference>
<evidence type="ECO:0000313" key="3">
    <source>
        <dbReference type="EMBL" id="NYD87836.1"/>
    </source>
</evidence>
<dbReference type="InterPro" id="IPR007357">
    <property type="entry name" value="PhrB-like"/>
</dbReference>
<dbReference type="InterPro" id="IPR052551">
    <property type="entry name" value="UV-DNA_repair_photolyase"/>
</dbReference>
<dbReference type="GO" id="GO:0016829">
    <property type="term" value="F:lyase activity"/>
    <property type="evidence" value="ECO:0007669"/>
    <property type="project" value="UniProtKB-KW"/>
</dbReference>
<dbReference type="Gene3D" id="3.40.50.620">
    <property type="entry name" value="HUPs"/>
    <property type="match status" value="1"/>
</dbReference>